<dbReference type="InterPro" id="IPR052928">
    <property type="entry name" value="Desiccation-related_membrane"/>
</dbReference>
<sequence>MKKLLGMAAAAAAGYVAGVLFAPKSGEETRKDLKAKKDELVDKAAVKKEQAKEVYEESSETVKKGAADISDEASDFSKKASTSASRIGKEAKSIGTQAKRSLGRAADTATKTGKDVGESVNKLR</sequence>
<gene>
    <name evidence="2" type="ORF">GII36_05410</name>
</gene>
<evidence type="ECO:0000313" key="2">
    <source>
        <dbReference type="EMBL" id="QHN43255.1"/>
    </source>
</evidence>
<organism evidence="2 3">
    <name type="scientific">Candidatus Mycosynbacter amalyticus</name>
    <dbReference type="NCBI Taxonomy" id="2665156"/>
    <lineage>
        <taxon>Bacteria</taxon>
        <taxon>Candidatus Saccharimonadota</taxon>
        <taxon>Candidatus Saccharimonadota incertae sedis</taxon>
        <taxon>Candidatus Mycosynbacter</taxon>
    </lineage>
</organism>
<dbReference type="RefSeq" id="WP_260763254.1">
    <property type="nucleotide sequence ID" value="NZ_CP045921.1"/>
</dbReference>
<proteinExistence type="predicted"/>
<dbReference type="PANTHER" id="PTHR35792">
    <property type="entry name" value="GENERAL STRESS PROTEIN"/>
    <property type="match status" value="1"/>
</dbReference>
<dbReference type="Proteomes" id="UP001059824">
    <property type="component" value="Chromosome"/>
</dbReference>
<evidence type="ECO:0000256" key="1">
    <source>
        <dbReference type="SAM" id="MobiDB-lite"/>
    </source>
</evidence>
<name>A0A857MN23_9BACT</name>
<dbReference type="AlphaFoldDB" id="A0A857MN23"/>
<feature type="compositionally biased region" description="Basic and acidic residues" evidence="1">
    <location>
        <begin position="51"/>
        <end position="66"/>
    </location>
</feature>
<dbReference type="Pfam" id="PF12732">
    <property type="entry name" value="YtxH"/>
    <property type="match status" value="1"/>
</dbReference>
<dbReference type="KEGG" id="mama:GII36_05410"/>
<dbReference type="InterPro" id="IPR024623">
    <property type="entry name" value="YtxH"/>
</dbReference>
<feature type="region of interest" description="Disordered" evidence="1">
    <location>
        <begin position="51"/>
        <end position="124"/>
    </location>
</feature>
<accession>A0A857MN23</accession>
<evidence type="ECO:0000313" key="3">
    <source>
        <dbReference type="Proteomes" id="UP001059824"/>
    </source>
</evidence>
<evidence type="ECO:0008006" key="4">
    <source>
        <dbReference type="Google" id="ProtNLM"/>
    </source>
</evidence>
<dbReference type="EMBL" id="CP045921">
    <property type="protein sequence ID" value="QHN43255.1"/>
    <property type="molecule type" value="Genomic_DNA"/>
</dbReference>
<reference evidence="2" key="1">
    <citation type="journal article" date="2021" name="Nat. Microbiol.">
        <title>Cocultivation of an ultrasmall environmental parasitic bacterium with lytic ability against bacteria associated with wastewater foams.</title>
        <authorList>
            <person name="Batinovic S."/>
            <person name="Rose J.J.A."/>
            <person name="Ratcliffe J."/>
            <person name="Seviour R.J."/>
            <person name="Petrovski S."/>
        </authorList>
    </citation>
    <scope>NUCLEOTIDE SEQUENCE</scope>
    <source>
        <strain evidence="2">JR1</strain>
    </source>
</reference>
<dbReference type="PANTHER" id="PTHR35792:SF1">
    <property type="entry name" value="SLL0268 PROTEIN"/>
    <property type="match status" value="1"/>
</dbReference>
<keyword evidence="3" id="KW-1185">Reference proteome</keyword>
<protein>
    <recommendedName>
        <fullName evidence="4">YtxH domain-containing protein</fullName>
    </recommendedName>
</protein>